<dbReference type="EMBL" id="SJKA01000004">
    <property type="protein sequence ID" value="TCC34934.1"/>
    <property type="molecule type" value="Genomic_DNA"/>
</dbReference>
<sequence>MSWEALRHFVGRTVDRIDYLVSAGDGSTGIWDRQLCHEVDHGVQLSMNDGAVLRLSWEMSGLDEFLTTDSAALNESIAHGRIRAVDVSSVQPWPSAVGASIVRAGVALHAPGEGDTQMPWAARLELSTGFVVAVALGEVHQDAPRYLPESVVVLFRRAAAEAYQPEAGGSTAWGVDV</sequence>
<reference evidence="1 2" key="1">
    <citation type="submission" date="2019-02" db="EMBL/GenBank/DDBJ databases">
        <title>Kribbella capetownensis sp. nov. and Kribbella speibonae sp. nov., isolated from soil.</title>
        <authorList>
            <person name="Curtis S.M."/>
            <person name="Norton I."/>
            <person name="Everest G.J."/>
            <person name="Meyers P.R."/>
        </authorList>
    </citation>
    <scope>NUCLEOTIDE SEQUENCE [LARGE SCALE GENOMIC DNA]</scope>
    <source>
        <strain evidence="1 2">DSM 27082</strain>
    </source>
</reference>
<protein>
    <submittedName>
        <fullName evidence="1">Uncharacterized protein</fullName>
    </submittedName>
</protein>
<dbReference type="Proteomes" id="UP000292695">
    <property type="component" value="Unassembled WGS sequence"/>
</dbReference>
<name>A0A4R0IRB1_9ACTN</name>
<evidence type="ECO:0000313" key="1">
    <source>
        <dbReference type="EMBL" id="TCC34934.1"/>
    </source>
</evidence>
<organism evidence="1 2">
    <name type="scientific">Kribbella sindirgiensis</name>
    <dbReference type="NCBI Taxonomy" id="1124744"/>
    <lineage>
        <taxon>Bacteria</taxon>
        <taxon>Bacillati</taxon>
        <taxon>Actinomycetota</taxon>
        <taxon>Actinomycetes</taxon>
        <taxon>Propionibacteriales</taxon>
        <taxon>Kribbellaceae</taxon>
        <taxon>Kribbella</taxon>
    </lineage>
</organism>
<accession>A0A4R0IRB1</accession>
<evidence type="ECO:0000313" key="2">
    <source>
        <dbReference type="Proteomes" id="UP000292695"/>
    </source>
</evidence>
<keyword evidence="2" id="KW-1185">Reference proteome</keyword>
<comment type="caution">
    <text evidence="1">The sequence shown here is derived from an EMBL/GenBank/DDBJ whole genome shotgun (WGS) entry which is preliminary data.</text>
</comment>
<gene>
    <name evidence="1" type="ORF">E0H50_13670</name>
</gene>
<dbReference type="AlphaFoldDB" id="A0A4R0IRB1"/>
<dbReference type="RefSeq" id="WP_131287821.1">
    <property type="nucleotide sequence ID" value="NZ_SJKA01000004.1"/>
</dbReference>
<proteinExistence type="predicted"/>